<keyword evidence="1" id="KW-1133">Transmembrane helix</keyword>
<feature type="transmembrane region" description="Helical" evidence="1">
    <location>
        <begin position="21"/>
        <end position="48"/>
    </location>
</feature>
<dbReference type="AlphaFoldDB" id="A0A0V1MKF2"/>
<evidence type="ECO:0000313" key="2">
    <source>
        <dbReference type="EMBL" id="KRZ71999.1"/>
    </source>
</evidence>
<accession>A0A0V1MKF2</accession>
<dbReference type="EMBL" id="JYDO01000086">
    <property type="protein sequence ID" value="KRZ71999.1"/>
    <property type="molecule type" value="Genomic_DNA"/>
</dbReference>
<keyword evidence="1" id="KW-0472">Membrane</keyword>
<dbReference type="InterPro" id="IPR021082">
    <property type="entry name" value="Protein_GAPT"/>
</dbReference>
<dbReference type="GO" id="GO:0016020">
    <property type="term" value="C:membrane"/>
    <property type="evidence" value="ECO:0007669"/>
    <property type="project" value="InterPro"/>
</dbReference>
<organism evidence="2 3">
    <name type="scientific">Trichinella papuae</name>
    <dbReference type="NCBI Taxonomy" id="268474"/>
    <lineage>
        <taxon>Eukaryota</taxon>
        <taxon>Metazoa</taxon>
        <taxon>Ecdysozoa</taxon>
        <taxon>Nematoda</taxon>
        <taxon>Enoplea</taxon>
        <taxon>Dorylaimia</taxon>
        <taxon>Trichinellida</taxon>
        <taxon>Trichinellidae</taxon>
        <taxon>Trichinella</taxon>
    </lineage>
</organism>
<dbReference type="Proteomes" id="UP000054843">
    <property type="component" value="Unassembled WGS sequence"/>
</dbReference>
<sequence>MQLIKLNQTYINITSCERNRFHKFCIGLIILLAVLWLITIIIFCVWRFKPMNMVRLYFPQSIRRRAEEEKIENNQNFCISAAAEQMVSVEESFIN</sequence>
<keyword evidence="1" id="KW-0812">Transmembrane</keyword>
<evidence type="ECO:0000313" key="3">
    <source>
        <dbReference type="Proteomes" id="UP000054843"/>
    </source>
</evidence>
<protein>
    <submittedName>
        <fullName evidence="2">Uncharacterized protein</fullName>
    </submittedName>
</protein>
<name>A0A0V1MKF2_9BILA</name>
<evidence type="ECO:0000256" key="1">
    <source>
        <dbReference type="SAM" id="Phobius"/>
    </source>
</evidence>
<comment type="caution">
    <text evidence="2">The sequence shown here is derived from an EMBL/GenBank/DDBJ whole genome shotgun (WGS) entry which is preliminary data.</text>
</comment>
<dbReference type="Pfam" id="PF11770">
    <property type="entry name" value="GAPT"/>
    <property type="match status" value="1"/>
</dbReference>
<keyword evidence="3" id="KW-1185">Reference proteome</keyword>
<proteinExistence type="predicted"/>
<reference evidence="2 3" key="1">
    <citation type="submission" date="2015-01" db="EMBL/GenBank/DDBJ databases">
        <title>Evolution of Trichinella species and genotypes.</title>
        <authorList>
            <person name="Korhonen P.K."/>
            <person name="Edoardo P."/>
            <person name="Giuseppe L.R."/>
            <person name="Gasser R.B."/>
        </authorList>
    </citation>
    <scope>NUCLEOTIDE SEQUENCE [LARGE SCALE GENOMIC DNA]</scope>
    <source>
        <strain evidence="2">ISS1980</strain>
    </source>
</reference>
<gene>
    <name evidence="2" type="ORF">T10_5669</name>
</gene>